<dbReference type="KEGG" id="uam:UABAM_01235"/>
<evidence type="ECO:0000313" key="10">
    <source>
        <dbReference type="Proteomes" id="UP000326354"/>
    </source>
</evidence>
<proteinExistence type="predicted"/>
<gene>
    <name evidence="9" type="ORF">UABAM_01235</name>
</gene>
<dbReference type="Gene3D" id="2.130.10.10">
    <property type="entry name" value="YVTN repeat-like/Quinoprotein amine dehydrogenase"/>
    <property type="match status" value="2"/>
</dbReference>
<evidence type="ECO:0000256" key="6">
    <source>
        <dbReference type="ARBA" id="ARBA00022840"/>
    </source>
</evidence>
<evidence type="ECO:0000256" key="2">
    <source>
        <dbReference type="ARBA" id="ARBA00022527"/>
    </source>
</evidence>
<dbReference type="PROSITE" id="PS00107">
    <property type="entry name" value="PROTEIN_KINASE_ATP"/>
    <property type="match status" value="1"/>
</dbReference>
<dbReference type="PROSITE" id="PS50011">
    <property type="entry name" value="PROTEIN_KINASE_DOM"/>
    <property type="match status" value="1"/>
</dbReference>
<dbReference type="EMBL" id="AP019860">
    <property type="protein sequence ID" value="BBM82892.1"/>
    <property type="molecule type" value="Genomic_DNA"/>
</dbReference>
<dbReference type="InterPro" id="IPR002372">
    <property type="entry name" value="PQQ_rpt_dom"/>
</dbReference>
<feature type="domain" description="Protein kinase" evidence="8">
    <location>
        <begin position="86"/>
        <end position="345"/>
    </location>
</feature>
<dbReference type="PANTHER" id="PTHR43289">
    <property type="entry name" value="MITOGEN-ACTIVATED PROTEIN KINASE KINASE KINASE 20-RELATED"/>
    <property type="match status" value="1"/>
</dbReference>
<dbReference type="CDD" id="cd14014">
    <property type="entry name" value="STKc_PknB_like"/>
    <property type="match status" value="1"/>
</dbReference>
<evidence type="ECO:0000313" key="9">
    <source>
        <dbReference type="EMBL" id="BBM82892.1"/>
    </source>
</evidence>
<evidence type="ECO:0000256" key="5">
    <source>
        <dbReference type="ARBA" id="ARBA00022777"/>
    </source>
</evidence>
<evidence type="ECO:0000259" key="8">
    <source>
        <dbReference type="PROSITE" id="PS50011"/>
    </source>
</evidence>
<dbReference type="SMART" id="SM00220">
    <property type="entry name" value="S_TKc"/>
    <property type="match status" value="1"/>
</dbReference>
<dbReference type="PANTHER" id="PTHR43289:SF6">
    <property type="entry name" value="SERINE_THREONINE-PROTEIN KINASE NEKL-3"/>
    <property type="match status" value="1"/>
</dbReference>
<dbReference type="InterPro" id="IPR017441">
    <property type="entry name" value="Protein_kinase_ATP_BS"/>
</dbReference>
<dbReference type="FunFam" id="1.10.510.10:FF:000021">
    <property type="entry name" value="Serine/threonine protein kinase"/>
    <property type="match status" value="1"/>
</dbReference>
<feature type="binding site" evidence="7">
    <location>
        <position position="115"/>
    </location>
    <ligand>
        <name>ATP</name>
        <dbReference type="ChEBI" id="CHEBI:30616"/>
    </ligand>
</feature>
<evidence type="ECO:0000256" key="4">
    <source>
        <dbReference type="ARBA" id="ARBA00022741"/>
    </source>
</evidence>
<organism evidence="9 10">
    <name type="scientific">Uabimicrobium amorphum</name>
    <dbReference type="NCBI Taxonomy" id="2596890"/>
    <lineage>
        <taxon>Bacteria</taxon>
        <taxon>Pseudomonadati</taxon>
        <taxon>Planctomycetota</taxon>
        <taxon>Candidatus Uabimicrobiia</taxon>
        <taxon>Candidatus Uabimicrobiales</taxon>
        <taxon>Candidatus Uabimicrobiaceae</taxon>
        <taxon>Candidatus Uabimicrobium</taxon>
    </lineage>
</organism>
<dbReference type="InterPro" id="IPR008271">
    <property type="entry name" value="Ser/Thr_kinase_AS"/>
</dbReference>
<keyword evidence="3" id="KW-0808">Transferase</keyword>
<dbReference type="AlphaFoldDB" id="A0A5S9F1Y3"/>
<dbReference type="InterPro" id="IPR000719">
    <property type="entry name" value="Prot_kinase_dom"/>
</dbReference>
<accession>A0A5S9F1Y3</accession>
<keyword evidence="2" id="KW-0723">Serine/threonine-protein kinase</keyword>
<dbReference type="SMART" id="SM00564">
    <property type="entry name" value="PQQ"/>
    <property type="match status" value="7"/>
</dbReference>
<dbReference type="SUPFAM" id="SSF50998">
    <property type="entry name" value="Quinoprotein alcohol dehydrogenase-like"/>
    <property type="match status" value="1"/>
</dbReference>
<name>A0A5S9F1Y3_UABAM</name>
<dbReference type="InterPro" id="IPR018391">
    <property type="entry name" value="PQQ_b-propeller_rpt"/>
</dbReference>
<keyword evidence="10" id="KW-1185">Reference proteome</keyword>
<keyword evidence="4 7" id="KW-0547">Nucleotide-binding</keyword>
<dbReference type="Gene3D" id="1.10.510.10">
    <property type="entry name" value="Transferase(Phosphotransferase) domain 1"/>
    <property type="match status" value="1"/>
</dbReference>
<evidence type="ECO:0000256" key="7">
    <source>
        <dbReference type="PROSITE-ProRule" id="PRU10141"/>
    </source>
</evidence>
<dbReference type="Gene3D" id="3.30.200.20">
    <property type="entry name" value="Phosphorylase Kinase, domain 1"/>
    <property type="match status" value="1"/>
</dbReference>
<dbReference type="SUPFAM" id="SSF56112">
    <property type="entry name" value="Protein kinase-like (PK-like)"/>
    <property type="match status" value="1"/>
</dbReference>
<protein>
    <recommendedName>
        <fullName evidence="1">non-specific serine/threonine protein kinase</fullName>
        <ecNumber evidence="1">2.7.11.1</ecNumber>
    </recommendedName>
</protein>
<keyword evidence="6 7" id="KW-0067">ATP-binding</keyword>
<dbReference type="EC" id="2.7.11.1" evidence="1"/>
<dbReference type="RefSeq" id="WP_151967118.1">
    <property type="nucleotide sequence ID" value="NZ_AP019860.1"/>
</dbReference>
<dbReference type="Proteomes" id="UP000326354">
    <property type="component" value="Chromosome"/>
</dbReference>
<dbReference type="InterPro" id="IPR015943">
    <property type="entry name" value="WD40/YVTN_repeat-like_dom_sf"/>
</dbReference>
<evidence type="ECO:0000256" key="1">
    <source>
        <dbReference type="ARBA" id="ARBA00012513"/>
    </source>
</evidence>
<dbReference type="InterPro" id="IPR011009">
    <property type="entry name" value="Kinase-like_dom_sf"/>
</dbReference>
<keyword evidence="5 9" id="KW-0418">Kinase</keyword>
<reference evidence="9 10" key="1">
    <citation type="submission" date="2019-08" db="EMBL/GenBank/DDBJ databases">
        <title>Complete genome sequence of Candidatus Uab amorphum.</title>
        <authorList>
            <person name="Shiratori T."/>
            <person name="Suzuki S."/>
            <person name="Kakizawa Y."/>
            <person name="Ishida K."/>
        </authorList>
    </citation>
    <scope>NUCLEOTIDE SEQUENCE [LARGE SCALE GENOMIC DNA]</scope>
    <source>
        <strain evidence="9 10">SRT547</strain>
    </source>
</reference>
<dbReference type="PROSITE" id="PS00108">
    <property type="entry name" value="PROTEIN_KINASE_ST"/>
    <property type="match status" value="1"/>
</dbReference>
<dbReference type="OrthoDB" id="256225at2"/>
<dbReference type="Pfam" id="PF00069">
    <property type="entry name" value="Pkinase"/>
    <property type="match status" value="1"/>
</dbReference>
<dbReference type="InterPro" id="IPR011047">
    <property type="entry name" value="Quinoprotein_ADH-like_sf"/>
</dbReference>
<dbReference type="GO" id="GO:0005524">
    <property type="term" value="F:ATP binding"/>
    <property type="evidence" value="ECO:0007669"/>
    <property type="project" value="UniProtKB-UniRule"/>
</dbReference>
<sequence length="735" mass="83271">MSKEHDIYIGQFAVSIGIISAQQLSVCLKLQAQYHQNGEYYSLLDILRHKNFISQSQIHILQKTTTGEGNQTLSANQVPLKIANRYQVLQELGRGGMGIVYRAQDEVFEREVAIKILRNFDGNHKMSARFLREAKAMAKLKHPNIVEIYDIGMEKDFHYFTMEYVKGKNLRTLMQSKKISVREAAKITIKILNALQHAHSNGIIHRDIKPDNIMISDKNVKVMDFGLAKMVEEKVRISQTGNAVGTVHYMSPEQMLAQRSKISYTTDIYSTGVTLYEILTGRTPFVAKSFAEAVKKINRPFTTPHEIKTKIPRQLSAICMKALQKKISKRYQSAEMFLEDLQNFVQSKQNVHAVRHSSRTLPIFGVIILCAICLLTLPLLSNKNKSETVRKVAPQKKTPTILYRGNLRRTGFYNTKPLTNVSQIRWSLPTKKRIKSSPVVSDNIVYFAGYTHKVYALGVQSGKTIWEFTANDLIYSSPAIYDNVLYIGSHDGYMYALEKKNGTLIWKFRAQDSILSSPAFNEGMVYFASHDHKIYAVNARTGKEVWSHKTGDKILSSPAIFDKTLFIGCNDGFLYAIKANSGELRWRFATNGVIKSVPAIDDNAVYFGSFDHHVYAVSHKGELLWRFKTGAEIHSSAAIKELIYVGSNDGYFYALDKNTGKLKWRNATKSPVVMSPCIFNNVLYYSSLDGFLYCAYRRDGRILWRQKLNCTFSSPTIGHNTLFCGGIDGTIYAVD</sequence>
<dbReference type="GO" id="GO:0004674">
    <property type="term" value="F:protein serine/threonine kinase activity"/>
    <property type="evidence" value="ECO:0007669"/>
    <property type="project" value="UniProtKB-KW"/>
</dbReference>
<evidence type="ECO:0000256" key="3">
    <source>
        <dbReference type="ARBA" id="ARBA00022679"/>
    </source>
</evidence>
<dbReference type="Pfam" id="PF13570">
    <property type="entry name" value="Beta-prop_ACSF4"/>
    <property type="match status" value="1"/>
</dbReference>